<name>A0A915I463_ROMCU</name>
<evidence type="ECO:0000313" key="1">
    <source>
        <dbReference type="Proteomes" id="UP000887565"/>
    </source>
</evidence>
<protein>
    <submittedName>
        <fullName evidence="2">Uncharacterized protein</fullName>
    </submittedName>
</protein>
<dbReference type="Proteomes" id="UP000887565">
    <property type="component" value="Unplaced"/>
</dbReference>
<evidence type="ECO:0000313" key="2">
    <source>
        <dbReference type="WBParaSite" id="nRc.2.0.1.t08536-RA"/>
    </source>
</evidence>
<organism evidence="1 2">
    <name type="scientific">Romanomermis culicivorax</name>
    <name type="common">Nematode worm</name>
    <dbReference type="NCBI Taxonomy" id="13658"/>
    <lineage>
        <taxon>Eukaryota</taxon>
        <taxon>Metazoa</taxon>
        <taxon>Ecdysozoa</taxon>
        <taxon>Nematoda</taxon>
        <taxon>Enoplea</taxon>
        <taxon>Dorylaimia</taxon>
        <taxon>Mermithida</taxon>
        <taxon>Mermithoidea</taxon>
        <taxon>Mermithidae</taxon>
        <taxon>Romanomermis</taxon>
    </lineage>
</organism>
<accession>A0A915I463</accession>
<sequence length="447" mass="50894">MSATKSPKFDLSIGLFSANPSVSFIEKNYYPSHMGSEDRKETTFPRALKERTDVISDPSKRPKLESYNHSNMEESVFDNRTNLNVSNSLLMNALEGRYSKKRCRLRTTLDDLLDDDASPRRKKIKYHKSLLSMMGKEPKSPQSLLVVPSSCKRKTLEDAEEEYLKRRPLYSSQKIIYLDSSEKVLSRKDTLVTNNKNQQMNVEERSRTDLPPISNHVAKIIPLDQLNSVDAAKLFSPKNGSHEKSNSNRRLLFAKSLHKNPNSITRADPGVNHAEINFKEEQRFQRNFIQSWLIDQVGQNITRPPPIVTPKLEPPALLQYHEQATCNRYRKSDSKCTADVRCCQFSARTRPPVIDIANQTQNVLPMFAVASSLPGHVIKLKKVEVASLMLQNESRLSDPSLCYKKKLEPLHSYYLSDDLADPPSSECALDKPAKIVLFSIQKMDVDN</sequence>
<reference evidence="2" key="1">
    <citation type="submission" date="2022-11" db="UniProtKB">
        <authorList>
            <consortium name="WormBaseParasite"/>
        </authorList>
    </citation>
    <scope>IDENTIFICATION</scope>
</reference>
<dbReference type="AlphaFoldDB" id="A0A915I463"/>
<keyword evidence="1" id="KW-1185">Reference proteome</keyword>
<dbReference type="WBParaSite" id="nRc.2.0.1.t08536-RA">
    <property type="protein sequence ID" value="nRc.2.0.1.t08536-RA"/>
    <property type="gene ID" value="nRc.2.0.1.g08536"/>
</dbReference>
<proteinExistence type="predicted"/>